<evidence type="ECO:0000313" key="8">
    <source>
        <dbReference type="Proteomes" id="UP000030021"/>
    </source>
</evidence>
<evidence type="ECO:0000259" key="6">
    <source>
        <dbReference type="PROSITE" id="PS50931"/>
    </source>
</evidence>
<organism evidence="7 8">
    <name type="scientific">Roseovarius mucosus DSM 17069</name>
    <dbReference type="NCBI Taxonomy" id="1288298"/>
    <lineage>
        <taxon>Bacteria</taxon>
        <taxon>Pseudomonadati</taxon>
        <taxon>Pseudomonadota</taxon>
        <taxon>Alphaproteobacteria</taxon>
        <taxon>Rhodobacterales</taxon>
        <taxon>Roseobacteraceae</taxon>
        <taxon>Roseovarius</taxon>
    </lineage>
</organism>
<dbReference type="SUPFAM" id="SSF46785">
    <property type="entry name" value="Winged helix' DNA-binding domain"/>
    <property type="match status" value="1"/>
</dbReference>
<dbReference type="InterPro" id="IPR036388">
    <property type="entry name" value="WH-like_DNA-bd_sf"/>
</dbReference>
<keyword evidence="3" id="KW-0238">DNA-binding</keyword>
<dbReference type="InterPro" id="IPR005119">
    <property type="entry name" value="LysR_subst-bd"/>
</dbReference>
<dbReference type="PROSITE" id="PS50931">
    <property type="entry name" value="HTH_LYSR"/>
    <property type="match status" value="1"/>
</dbReference>
<dbReference type="Gene3D" id="3.40.190.290">
    <property type="match status" value="1"/>
</dbReference>
<evidence type="ECO:0000256" key="3">
    <source>
        <dbReference type="ARBA" id="ARBA00023125"/>
    </source>
</evidence>
<keyword evidence="5" id="KW-0804">Transcription</keyword>
<dbReference type="FunFam" id="1.10.10.10:FF:000001">
    <property type="entry name" value="LysR family transcriptional regulator"/>
    <property type="match status" value="1"/>
</dbReference>
<proteinExistence type="inferred from homology"/>
<evidence type="ECO:0000256" key="5">
    <source>
        <dbReference type="ARBA" id="ARBA00023163"/>
    </source>
</evidence>
<dbReference type="PRINTS" id="PR00039">
    <property type="entry name" value="HTHLYSR"/>
</dbReference>
<dbReference type="STRING" id="215743.ROSMUCSMR3_02203"/>
<dbReference type="OrthoDB" id="8479357at2"/>
<dbReference type="eggNOG" id="COG0583">
    <property type="taxonomic scope" value="Bacteria"/>
</dbReference>
<evidence type="ECO:0000256" key="1">
    <source>
        <dbReference type="ARBA" id="ARBA00009437"/>
    </source>
</evidence>
<evidence type="ECO:0000256" key="4">
    <source>
        <dbReference type="ARBA" id="ARBA00023159"/>
    </source>
</evidence>
<evidence type="ECO:0000256" key="2">
    <source>
        <dbReference type="ARBA" id="ARBA00023015"/>
    </source>
</evidence>
<dbReference type="Pfam" id="PF00126">
    <property type="entry name" value="HTH_1"/>
    <property type="match status" value="1"/>
</dbReference>
<comment type="similarity">
    <text evidence="1">Belongs to the LysR transcriptional regulatory family.</text>
</comment>
<accession>A0A0A0HRB0</accession>
<keyword evidence="4" id="KW-0010">Activator</keyword>
<dbReference type="RefSeq" id="WP_037275945.1">
    <property type="nucleotide sequence ID" value="NZ_KN293991.1"/>
</dbReference>
<dbReference type="Proteomes" id="UP000030021">
    <property type="component" value="Unassembled WGS sequence"/>
</dbReference>
<dbReference type="PANTHER" id="PTHR30293:SF0">
    <property type="entry name" value="NITROGEN ASSIMILATION REGULATORY PROTEIN NAC"/>
    <property type="match status" value="1"/>
</dbReference>
<dbReference type="PATRIC" id="fig|1288298.3.peg.67"/>
<keyword evidence="2" id="KW-0805">Transcription regulation</keyword>
<dbReference type="GO" id="GO:2000142">
    <property type="term" value="P:regulation of DNA-templated transcription initiation"/>
    <property type="evidence" value="ECO:0007669"/>
    <property type="project" value="TreeGrafter"/>
</dbReference>
<feature type="domain" description="HTH lysR-type" evidence="6">
    <location>
        <begin position="1"/>
        <end position="58"/>
    </location>
</feature>
<dbReference type="InterPro" id="IPR000847">
    <property type="entry name" value="LysR_HTH_N"/>
</dbReference>
<dbReference type="Pfam" id="PF03466">
    <property type="entry name" value="LysR_substrate"/>
    <property type="match status" value="1"/>
</dbReference>
<dbReference type="EMBL" id="AONH01000001">
    <property type="protein sequence ID" value="KGM89476.1"/>
    <property type="molecule type" value="Genomic_DNA"/>
</dbReference>
<dbReference type="GO" id="GO:0003700">
    <property type="term" value="F:DNA-binding transcription factor activity"/>
    <property type="evidence" value="ECO:0007669"/>
    <property type="project" value="InterPro"/>
</dbReference>
<dbReference type="PANTHER" id="PTHR30293">
    <property type="entry name" value="TRANSCRIPTIONAL REGULATORY PROTEIN NAC-RELATED"/>
    <property type="match status" value="1"/>
</dbReference>
<reference evidence="7 8" key="1">
    <citation type="submission" date="2013-01" db="EMBL/GenBank/DDBJ databases">
        <authorList>
            <person name="Fiebig A."/>
            <person name="Goeker M."/>
            <person name="Klenk H.-P.P."/>
        </authorList>
    </citation>
    <scope>NUCLEOTIDE SEQUENCE [LARGE SCALE GENOMIC DNA]</scope>
    <source>
        <strain evidence="7 8">DSM 17069</strain>
    </source>
</reference>
<gene>
    <name evidence="7" type="ORF">rosmuc_00067</name>
</gene>
<protein>
    <submittedName>
        <fullName evidence="7">Transcriptional regulator</fullName>
    </submittedName>
</protein>
<evidence type="ECO:0000313" key="7">
    <source>
        <dbReference type="EMBL" id="KGM89476.1"/>
    </source>
</evidence>
<dbReference type="Gene3D" id="1.10.10.10">
    <property type="entry name" value="Winged helix-like DNA-binding domain superfamily/Winged helix DNA-binding domain"/>
    <property type="match status" value="1"/>
</dbReference>
<comment type="caution">
    <text evidence="7">The sequence shown here is derived from an EMBL/GenBank/DDBJ whole genome shotgun (WGS) entry which is preliminary data.</text>
</comment>
<dbReference type="GO" id="GO:0003677">
    <property type="term" value="F:DNA binding"/>
    <property type="evidence" value="ECO:0007669"/>
    <property type="project" value="UniProtKB-KW"/>
</dbReference>
<dbReference type="AlphaFoldDB" id="A0A0A0HRB0"/>
<sequence length="311" mass="33813">MDIRQLRYFIAIAEAPSLSAAAHRLGVAQPSLSQHVARMETELGVRLIDRSPRGSMLTAEGQVLLRHAREISAAMSRCVDEMRDASGAPRGKVGFGLPPSVSMVLSVPLAETVRVELPDIRLRVVEAMSGYIKAWVSDGTVDMGLIYDLQDADHFRITHVLDERLHVYSAPDNWPFGTPPGTPVPLLALEPLDMILPQAAHGLRKTIESYAAPLGLHLNVPVEMDAMTQIKELVARGSGHAIFSPSAVHDAVARGELVGAPITAPDMVRPVYLVSNPAFPTSRASRAVEAITLDVLRDLVRRGIWQGELRL</sequence>
<dbReference type="HOGENOM" id="CLU_039613_6_5_5"/>
<dbReference type="SUPFAM" id="SSF53850">
    <property type="entry name" value="Periplasmic binding protein-like II"/>
    <property type="match status" value="1"/>
</dbReference>
<name>A0A0A0HRB0_9RHOB</name>
<dbReference type="InterPro" id="IPR036390">
    <property type="entry name" value="WH_DNA-bd_sf"/>
</dbReference>